<dbReference type="InterPro" id="IPR036188">
    <property type="entry name" value="FAD/NAD-bd_sf"/>
</dbReference>
<gene>
    <name evidence="5" type="ORF">DEO27_020115</name>
</gene>
<keyword evidence="2" id="KW-0285">Flavoprotein</keyword>
<evidence type="ECO:0000313" key="6">
    <source>
        <dbReference type="Proteomes" id="UP000251402"/>
    </source>
</evidence>
<dbReference type="PRINTS" id="PR00420">
    <property type="entry name" value="RNGMNOXGNASE"/>
</dbReference>
<organism evidence="5 6">
    <name type="scientific">Mucilaginibacter rubeus</name>
    <dbReference type="NCBI Taxonomy" id="2027860"/>
    <lineage>
        <taxon>Bacteria</taxon>
        <taxon>Pseudomonadati</taxon>
        <taxon>Bacteroidota</taxon>
        <taxon>Sphingobacteriia</taxon>
        <taxon>Sphingobacteriales</taxon>
        <taxon>Sphingobacteriaceae</taxon>
        <taxon>Mucilaginibacter</taxon>
    </lineage>
</organism>
<dbReference type="PANTHER" id="PTHR43004:SF19">
    <property type="entry name" value="BINDING MONOOXYGENASE, PUTATIVE (JCVI)-RELATED"/>
    <property type="match status" value="1"/>
</dbReference>
<dbReference type="InterPro" id="IPR050641">
    <property type="entry name" value="RIFMO-like"/>
</dbReference>
<evidence type="ECO:0000256" key="1">
    <source>
        <dbReference type="ARBA" id="ARBA00001974"/>
    </source>
</evidence>
<keyword evidence="3" id="KW-0274">FAD</keyword>
<dbReference type="Pfam" id="PF21274">
    <property type="entry name" value="Rng_hyd_C"/>
    <property type="match status" value="1"/>
</dbReference>
<dbReference type="Gene3D" id="3.50.50.60">
    <property type="entry name" value="FAD/NAD(P)-binding domain"/>
    <property type="match status" value="1"/>
</dbReference>
<dbReference type="GO" id="GO:0016709">
    <property type="term" value="F:oxidoreductase activity, acting on paired donors, with incorporation or reduction of molecular oxygen, NAD(P)H as one donor, and incorporation of one atom of oxygen"/>
    <property type="evidence" value="ECO:0007669"/>
    <property type="project" value="UniProtKB-ARBA"/>
</dbReference>
<dbReference type="Pfam" id="PF01494">
    <property type="entry name" value="FAD_binding_3"/>
    <property type="match status" value="1"/>
</dbReference>
<evidence type="ECO:0000259" key="4">
    <source>
        <dbReference type="Pfam" id="PF01494"/>
    </source>
</evidence>
<dbReference type="PROSITE" id="PS51257">
    <property type="entry name" value="PROKAR_LIPOPROTEIN"/>
    <property type="match status" value="1"/>
</dbReference>
<keyword evidence="6" id="KW-1185">Reference proteome</keyword>
<reference evidence="5" key="1">
    <citation type="submission" date="2019-08" db="EMBL/GenBank/DDBJ databases">
        <title>Comparative genome analysis confer to the adaptation heavy metal polluted environment.</title>
        <authorList>
            <person name="Li Y."/>
        </authorList>
    </citation>
    <scope>NUCLEOTIDE SEQUENCE [LARGE SCALE GENOMIC DNA]</scope>
    <source>
        <strain evidence="5">P1</strain>
    </source>
</reference>
<dbReference type="AlphaFoldDB" id="A0A5C1I4B8"/>
<comment type="cofactor">
    <cofactor evidence="1">
        <name>FAD</name>
        <dbReference type="ChEBI" id="CHEBI:57692"/>
    </cofactor>
</comment>
<dbReference type="SUPFAM" id="SSF51905">
    <property type="entry name" value="FAD/NAD(P)-binding domain"/>
    <property type="match status" value="1"/>
</dbReference>
<evidence type="ECO:0000313" key="5">
    <source>
        <dbReference type="EMBL" id="QEM12228.1"/>
    </source>
</evidence>
<dbReference type="EMBL" id="CP043450">
    <property type="protein sequence ID" value="QEM12228.1"/>
    <property type="molecule type" value="Genomic_DNA"/>
</dbReference>
<protein>
    <submittedName>
        <fullName evidence="5">FAD-dependent oxidoreductase</fullName>
    </submittedName>
</protein>
<dbReference type="Gene3D" id="3.30.70.2450">
    <property type="match status" value="1"/>
</dbReference>
<dbReference type="OrthoDB" id="9766816at2"/>
<name>A0A5C1I4B8_9SPHI</name>
<evidence type="ECO:0000256" key="3">
    <source>
        <dbReference type="ARBA" id="ARBA00022827"/>
    </source>
</evidence>
<dbReference type="Proteomes" id="UP000251402">
    <property type="component" value="Chromosome"/>
</dbReference>
<dbReference type="PANTHER" id="PTHR43004">
    <property type="entry name" value="TRK SYSTEM POTASSIUM UPTAKE PROTEIN"/>
    <property type="match status" value="1"/>
</dbReference>
<dbReference type="RefSeq" id="WP_112575605.1">
    <property type="nucleotide sequence ID" value="NZ_CP043450.1"/>
</dbReference>
<accession>A0A5C1I4B8</accession>
<feature type="domain" description="FAD-binding" evidence="4">
    <location>
        <begin position="9"/>
        <end position="360"/>
    </location>
</feature>
<dbReference type="GO" id="GO:0071949">
    <property type="term" value="F:FAD binding"/>
    <property type="evidence" value="ECO:0007669"/>
    <property type="project" value="InterPro"/>
</dbReference>
<dbReference type="KEGG" id="mrub:DEO27_020115"/>
<proteinExistence type="predicted"/>
<sequence length="511" mass="55827">MKAQDQSTYDVIISGAGPVGLFLACELALAKCSVLILEKAEAPNTPLKQLPFGIRGLSAPTIEALYRRGLLEQLEVHKRIKNPHLHAKEGAQRQVGHFAGIPFLEGNVDTSQWEYRLPGSPATSLISEMQELETVFARRAESLGVEIKRGLAITGFQQNADEVTVEAGHQSFKAKWLVGCDGSRSVVRKLGGFEFAGTEPEFTGYTTRIDIADPEKLKPGRNVTERGMYMQSQPGYVVIQDFDGGAFHSSDKPITLEHVQEVLRRVSGTDVTINALHTATTWTDRARQATTYRNGKILLAGDAAHIHSPLGGQGLNLGLGDAMNLGWKLAATIREEAPEGLLDSYYTERYPIGTQVLDWSRAQVAIMKPDPGARALNAVIRDLINTRDGATYFAGRVWGIHTHYRLNGNHPLTGHSVPNFEFEDGSAIGELMHDGKGILLDFDGNDSLKTFATEYSSQISYISGSAKEQLGLSALLIRPDGIIAWASDKSFDLNGLEEAAARWFVINSKSI</sequence>
<dbReference type="InterPro" id="IPR002938">
    <property type="entry name" value="FAD-bd"/>
</dbReference>
<dbReference type="Gene3D" id="3.40.30.120">
    <property type="match status" value="1"/>
</dbReference>
<evidence type="ECO:0000256" key="2">
    <source>
        <dbReference type="ARBA" id="ARBA00022630"/>
    </source>
</evidence>